<proteinExistence type="predicted"/>
<accession>A0A5N6NPL1</accession>
<reference evidence="2 3" key="1">
    <citation type="submission" date="2019-05" db="EMBL/GenBank/DDBJ databases">
        <title>Mikania micrantha, genome provides insights into the molecular mechanism of rapid growth.</title>
        <authorList>
            <person name="Liu B."/>
        </authorList>
    </citation>
    <scope>NUCLEOTIDE SEQUENCE [LARGE SCALE GENOMIC DNA]</scope>
    <source>
        <strain evidence="2">NLD-2019</strain>
        <tissue evidence="2">Leaf</tissue>
    </source>
</reference>
<evidence type="ECO:0000259" key="1">
    <source>
        <dbReference type="Pfam" id="PF05699"/>
    </source>
</evidence>
<dbReference type="EMBL" id="SZYD01000010">
    <property type="protein sequence ID" value="KAD4983257.1"/>
    <property type="molecule type" value="Genomic_DNA"/>
</dbReference>
<feature type="domain" description="HAT C-terminal dimerisation" evidence="1">
    <location>
        <begin position="16"/>
        <end position="82"/>
    </location>
</feature>
<dbReference type="OrthoDB" id="2017576at2759"/>
<keyword evidence="3" id="KW-1185">Reference proteome</keyword>
<protein>
    <recommendedName>
        <fullName evidence="1">HAT C-terminal dimerisation domain-containing protein</fullName>
    </recommendedName>
</protein>
<dbReference type="SUPFAM" id="SSF53098">
    <property type="entry name" value="Ribonuclease H-like"/>
    <property type="match status" value="1"/>
</dbReference>
<evidence type="ECO:0000313" key="3">
    <source>
        <dbReference type="Proteomes" id="UP000326396"/>
    </source>
</evidence>
<dbReference type="InterPro" id="IPR012337">
    <property type="entry name" value="RNaseH-like_sf"/>
</dbReference>
<dbReference type="InterPro" id="IPR008906">
    <property type="entry name" value="HATC_C_dom"/>
</dbReference>
<dbReference type="AlphaFoldDB" id="A0A5N6NPL1"/>
<dbReference type="GO" id="GO:0046983">
    <property type="term" value="F:protein dimerization activity"/>
    <property type="evidence" value="ECO:0007669"/>
    <property type="project" value="InterPro"/>
</dbReference>
<organism evidence="2 3">
    <name type="scientific">Mikania micrantha</name>
    <name type="common">bitter vine</name>
    <dbReference type="NCBI Taxonomy" id="192012"/>
    <lineage>
        <taxon>Eukaryota</taxon>
        <taxon>Viridiplantae</taxon>
        <taxon>Streptophyta</taxon>
        <taxon>Embryophyta</taxon>
        <taxon>Tracheophyta</taxon>
        <taxon>Spermatophyta</taxon>
        <taxon>Magnoliopsida</taxon>
        <taxon>eudicotyledons</taxon>
        <taxon>Gunneridae</taxon>
        <taxon>Pentapetalae</taxon>
        <taxon>asterids</taxon>
        <taxon>campanulids</taxon>
        <taxon>Asterales</taxon>
        <taxon>Asteraceae</taxon>
        <taxon>Asteroideae</taxon>
        <taxon>Heliantheae alliance</taxon>
        <taxon>Eupatorieae</taxon>
        <taxon>Mikania</taxon>
    </lineage>
</organism>
<comment type="caution">
    <text evidence="2">The sequence shown here is derived from an EMBL/GenBank/DDBJ whole genome shotgun (WGS) entry which is preliminary data.</text>
</comment>
<name>A0A5N6NPL1_9ASTR</name>
<dbReference type="Pfam" id="PF05699">
    <property type="entry name" value="Dimer_Tnp_hAT"/>
    <property type="match status" value="1"/>
</dbReference>
<gene>
    <name evidence="2" type="ORF">E3N88_19928</name>
</gene>
<dbReference type="Proteomes" id="UP000326396">
    <property type="component" value="Linkage Group LG18"/>
</dbReference>
<sequence length="134" mass="15474">MKSGAFEDLTSIEHMATMEPKNWWVNFGAQTPYLQALAFRLLGQPSSSSYVERNWRTYAFIHSLRRNKLTICRAQDLVYIHNILRILSRNLNGDVKMWDVGGDVFNSMEDVGFLEVADLSLDEPEFENDLIIDN</sequence>
<evidence type="ECO:0000313" key="2">
    <source>
        <dbReference type="EMBL" id="KAD4983257.1"/>
    </source>
</evidence>